<reference evidence="1 2" key="1">
    <citation type="submission" date="2022-10" db="EMBL/GenBank/DDBJ databases">
        <title>The complete genomes of actinobacterial strains from the NBC collection.</title>
        <authorList>
            <person name="Joergensen T.S."/>
            <person name="Alvarez Arevalo M."/>
            <person name="Sterndorff E.B."/>
            <person name="Faurdal D."/>
            <person name="Vuksanovic O."/>
            <person name="Mourched A.-S."/>
            <person name="Charusanti P."/>
            <person name="Shaw S."/>
            <person name="Blin K."/>
            <person name="Weber T."/>
        </authorList>
    </citation>
    <scope>NUCLEOTIDE SEQUENCE [LARGE SCALE GENOMIC DNA]</scope>
    <source>
        <strain evidence="1 2">NBC 01753</strain>
    </source>
</reference>
<dbReference type="GeneID" id="91543258"/>
<accession>A0ABZ1GJQ0</accession>
<gene>
    <name evidence="1" type="ORF">OIE73_11770</name>
</gene>
<dbReference type="Proteomes" id="UP001335325">
    <property type="component" value="Chromosome"/>
</dbReference>
<dbReference type="RefSeq" id="WP_326752535.1">
    <property type="nucleotide sequence ID" value="NZ_CP109134.1"/>
</dbReference>
<sequence length="207" mass="22733">MFAVFAVFPWGLGLPLAALTSGLEAVAGQSDVLGTTMAVAAGAASFATVPAQVQTVRALLSRPRLTLEADALVIHDPVFLRKDARIARERIAEADRLDWKDAEVSFLIGYDTTELTPFREPLNVEVRLRGDHGFASARRLHHGTWIWRVARRWDRAPQFPVPGDCYRRIRIRARHPVDALTALTEWATGSAAPDAGRPPDGTTGEPY</sequence>
<keyword evidence="2" id="KW-1185">Reference proteome</keyword>
<proteinExistence type="predicted"/>
<name>A0ABZ1GJQ0_9ACTN</name>
<evidence type="ECO:0000313" key="2">
    <source>
        <dbReference type="Proteomes" id="UP001335325"/>
    </source>
</evidence>
<protein>
    <submittedName>
        <fullName evidence="1">Uncharacterized protein</fullName>
    </submittedName>
</protein>
<organism evidence="1 2">
    <name type="scientific">Streptomyces hirsutus</name>
    <dbReference type="NCBI Taxonomy" id="35620"/>
    <lineage>
        <taxon>Bacteria</taxon>
        <taxon>Bacillati</taxon>
        <taxon>Actinomycetota</taxon>
        <taxon>Actinomycetes</taxon>
        <taxon>Kitasatosporales</taxon>
        <taxon>Streptomycetaceae</taxon>
        <taxon>Streptomyces</taxon>
    </lineage>
</organism>
<dbReference type="EMBL" id="CP109134">
    <property type="protein sequence ID" value="WSD06391.1"/>
    <property type="molecule type" value="Genomic_DNA"/>
</dbReference>
<evidence type="ECO:0000313" key="1">
    <source>
        <dbReference type="EMBL" id="WSD06391.1"/>
    </source>
</evidence>